<dbReference type="Proteomes" id="UP000474175">
    <property type="component" value="Unassembled WGS sequence"/>
</dbReference>
<evidence type="ECO:0000313" key="1">
    <source>
        <dbReference type="EMBL" id="NDU95746.1"/>
    </source>
</evidence>
<evidence type="ECO:0000313" key="2">
    <source>
        <dbReference type="Proteomes" id="UP000474175"/>
    </source>
</evidence>
<protein>
    <submittedName>
        <fullName evidence="1">Uncharacterized protein</fullName>
    </submittedName>
</protein>
<comment type="caution">
    <text evidence="1">The sequence shown here is derived from an EMBL/GenBank/DDBJ whole genome shotgun (WGS) entry which is preliminary data.</text>
</comment>
<dbReference type="AlphaFoldDB" id="A0A6L9L5C3"/>
<keyword evidence="2" id="KW-1185">Reference proteome</keyword>
<organism evidence="1 2">
    <name type="scientific">Spirosoma terrae</name>
    <dbReference type="NCBI Taxonomy" id="1968276"/>
    <lineage>
        <taxon>Bacteria</taxon>
        <taxon>Pseudomonadati</taxon>
        <taxon>Bacteroidota</taxon>
        <taxon>Cytophagia</taxon>
        <taxon>Cytophagales</taxon>
        <taxon>Cytophagaceae</taxon>
        <taxon>Spirosoma</taxon>
    </lineage>
</organism>
<sequence>MKVTIRQRPTEAAKYFGLDRLDLAVHPSARQSVFARKERDQRTFVTGLNENAPSVQSIADPKTRAKKIKEIQDLKKDLEAKLGVDLGPHSDYWLEFEIDLVEVGGHDLTWDLDLPLDKLKYTVALAGRFVADSYEQLSEPEYLNTFLYVHNSVQHTSRKVEIQELMDEVAGKISLIKNSREKLFYICSGLALPVNQHMDRESLYMQLINYRSKLKSIEEWSHLKDEIEKDNTTLQIQYVVDTAMRRHKFGKEAGQWTYKGTPLGGTKLDVISELSLTRQQELLAQILEEFLPHW</sequence>
<dbReference type="EMBL" id="JAAFZH010000004">
    <property type="protein sequence ID" value="NDU95746.1"/>
    <property type="molecule type" value="Genomic_DNA"/>
</dbReference>
<reference evidence="1 2" key="1">
    <citation type="submission" date="2020-02" db="EMBL/GenBank/DDBJ databases">
        <title>Draft genome sequence of two Spirosoma agri KCTC 52727 and Spirosoma terrae KCTC 52035.</title>
        <authorList>
            <person name="Rojas J."/>
            <person name="Ambika Manirajan B."/>
            <person name="Suarez C."/>
            <person name="Ratering S."/>
            <person name="Schnell S."/>
        </authorList>
    </citation>
    <scope>NUCLEOTIDE SEQUENCE [LARGE SCALE GENOMIC DNA]</scope>
    <source>
        <strain evidence="1 2">KCTC 52035</strain>
    </source>
</reference>
<proteinExistence type="predicted"/>
<gene>
    <name evidence="1" type="ORF">GK108_12755</name>
</gene>
<dbReference type="RefSeq" id="WP_163948362.1">
    <property type="nucleotide sequence ID" value="NZ_JAAFZH010000004.1"/>
</dbReference>
<accession>A0A6L9L5C3</accession>
<name>A0A6L9L5C3_9BACT</name>